<organism evidence="7 8">
    <name type="scientific">Astatotilapia calliptera</name>
    <name type="common">Eastern happy</name>
    <name type="synonym">Chromis callipterus</name>
    <dbReference type="NCBI Taxonomy" id="8154"/>
    <lineage>
        <taxon>Eukaryota</taxon>
        <taxon>Metazoa</taxon>
        <taxon>Chordata</taxon>
        <taxon>Craniata</taxon>
        <taxon>Vertebrata</taxon>
        <taxon>Euteleostomi</taxon>
        <taxon>Actinopterygii</taxon>
        <taxon>Neopterygii</taxon>
        <taxon>Teleostei</taxon>
        <taxon>Neoteleostei</taxon>
        <taxon>Acanthomorphata</taxon>
        <taxon>Ovalentaria</taxon>
        <taxon>Cichlomorphae</taxon>
        <taxon>Cichliformes</taxon>
        <taxon>Cichlidae</taxon>
        <taxon>African cichlids</taxon>
        <taxon>Pseudocrenilabrinae</taxon>
        <taxon>Haplochromini</taxon>
        <taxon>Astatotilapia</taxon>
    </lineage>
</organism>
<dbReference type="PANTHER" id="PTHR16002:SF6">
    <property type="entry name" value="INSULIN-LIKE GROWTH FACTOR-BINDING PROTEIN 3 RECEPTOR"/>
    <property type="match status" value="1"/>
</dbReference>
<reference evidence="7" key="4">
    <citation type="submission" date="2025-09" db="UniProtKB">
        <authorList>
            <consortium name="Ensembl"/>
        </authorList>
    </citation>
    <scope>IDENTIFICATION</scope>
</reference>
<dbReference type="PANTHER" id="PTHR16002">
    <property type="entry name" value="TRANSMEMBRANE PROTEIN 248-LIKE"/>
    <property type="match status" value="1"/>
</dbReference>
<proteinExistence type="predicted"/>
<reference evidence="7" key="3">
    <citation type="submission" date="2025-08" db="UniProtKB">
        <authorList>
            <consortium name="Ensembl"/>
        </authorList>
    </citation>
    <scope>IDENTIFICATION</scope>
</reference>
<evidence type="ECO:0000256" key="2">
    <source>
        <dbReference type="ARBA" id="ARBA00022692"/>
    </source>
</evidence>
<dbReference type="GeneTree" id="ENSGT00940000153883"/>
<feature type="domain" description="TMEM248/TMEM219" evidence="6">
    <location>
        <begin position="11"/>
        <end position="219"/>
    </location>
</feature>
<evidence type="ECO:0000256" key="1">
    <source>
        <dbReference type="ARBA" id="ARBA00004370"/>
    </source>
</evidence>
<name>A0AAX7URQ5_ASTCA</name>
<comment type="subcellular location">
    <subcellularLocation>
        <location evidence="1">Membrane</location>
    </subcellularLocation>
</comment>
<evidence type="ECO:0000313" key="8">
    <source>
        <dbReference type="Proteomes" id="UP000265100"/>
    </source>
</evidence>
<dbReference type="InterPro" id="IPR039493">
    <property type="entry name" value="TMEM248/TMEM219"/>
</dbReference>
<protein>
    <recommendedName>
        <fullName evidence="6">TMEM248/TMEM219 domain-containing protein</fullName>
    </recommendedName>
</protein>
<evidence type="ECO:0000259" key="6">
    <source>
        <dbReference type="Pfam" id="PF14940"/>
    </source>
</evidence>
<accession>A0AAX7URQ5</accession>
<dbReference type="Ensembl" id="ENSACLT00000093463.1">
    <property type="protein sequence ID" value="ENSACLP00000071810.1"/>
    <property type="gene ID" value="ENSACLG00000001466.2"/>
</dbReference>
<dbReference type="AlphaFoldDB" id="A0AAX7URQ5"/>
<dbReference type="InterPro" id="IPR039587">
    <property type="entry name" value="TMEM248/TMEM219_dom"/>
</dbReference>
<evidence type="ECO:0000256" key="5">
    <source>
        <dbReference type="SAM" id="Phobius"/>
    </source>
</evidence>
<evidence type="ECO:0000256" key="3">
    <source>
        <dbReference type="ARBA" id="ARBA00022989"/>
    </source>
</evidence>
<dbReference type="Pfam" id="PF14940">
    <property type="entry name" value="TMEM219"/>
    <property type="match status" value="1"/>
</dbReference>
<feature type="transmembrane region" description="Helical" evidence="5">
    <location>
        <begin position="21"/>
        <end position="41"/>
    </location>
</feature>
<sequence length="391" mass="43829">MMGFWQPLTNLRDYVSQNPPGTTFFLCLLTLAISFICLSFYSNTHTLPNPDITKDWNRVLSSLSTFHLCVKANELNSSVQSPLIKQEEDRKTSVNSAKSPSSVTHLHLKVPLALVTSSSPSVSLRDLSLHTTLRASQLLIGGNENVNLTLEFLSDNGSYTCLTISAPSDLLPTSVRPPECPESEKNISSFYVEASNQLPTLSPTCYSLNFKDDTTLTVMLTQEEQSVAVQHLLDFSVCLLGVCLMLCIAACQPHALKRRNQWNGLYQQSVSRDRSVFNNNNNNNGLDLYSAFQGTQSTLQFHYSFTLTFTHWWRQATVVATAALGQTDRSEAVISRHQPLWPTPVGGRVKCLAQGHNDQDREPCPGRTFLLRNPYRLFNLTLLLYFIYRNP</sequence>
<reference evidence="7 8" key="1">
    <citation type="submission" date="2018-05" db="EMBL/GenBank/DDBJ databases">
        <authorList>
            <person name="Datahose"/>
        </authorList>
    </citation>
    <scope>NUCLEOTIDE SEQUENCE</scope>
</reference>
<dbReference type="Proteomes" id="UP000265100">
    <property type="component" value="Chromosome 12"/>
</dbReference>
<keyword evidence="8" id="KW-1185">Reference proteome</keyword>
<dbReference type="GO" id="GO:0016020">
    <property type="term" value="C:membrane"/>
    <property type="evidence" value="ECO:0007669"/>
    <property type="project" value="UniProtKB-SubCell"/>
</dbReference>
<keyword evidence="3 5" id="KW-1133">Transmembrane helix</keyword>
<keyword evidence="2 5" id="KW-0812">Transmembrane</keyword>
<reference evidence="8" key="2">
    <citation type="submission" date="2023-03" db="EMBL/GenBank/DDBJ databases">
        <authorList>
            <consortium name="Wellcome Sanger Institute Data Sharing"/>
        </authorList>
    </citation>
    <scope>NUCLEOTIDE SEQUENCE [LARGE SCALE GENOMIC DNA]</scope>
</reference>
<evidence type="ECO:0000313" key="7">
    <source>
        <dbReference type="Ensembl" id="ENSACLP00000071810.1"/>
    </source>
</evidence>
<evidence type="ECO:0000256" key="4">
    <source>
        <dbReference type="ARBA" id="ARBA00023136"/>
    </source>
</evidence>
<keyword evidence="4 5" id="KW-0472">Membrane</keyword>